<sequence>MSSSKFWKGVIIGAVAGGVISLFDRTTRSSVMESCQKAAGKVTHYVKHPQEAVEYVKESTGKIRSTIEGVGEEVSFIAEKIEELREITPQVVDVVMDTKEAFVDSEGER</sequence>
<name>A0ABZ2CKN2_9BACI</name>
<gene>
    <name evidence="1" type="ORF">R4Z09_04715</name>
</gene>
<dbReference type="RefSeq" id="WP_338451210.1">
    <property type="nucleotide sequence ID" value="NZ_CP137640.1"/>
</dbReference>
<evidence type="ECO:0000313" key="2">
    <source>
        <dbReference type="Proteomes" id="UP001357223"/>
    </source>
</evidence>
<reference evidence="1 2" key="1">
    <citation type="submission" date="2023-10" db="EMBL/GenBank/DDBJ databases">
        <title>Niallia locisalis sp.nov. isolated from a salt pond sample.</title>
        <authorList>
            <person name="Li X.-J."/>
            <person name="Dong L."/>
        </authorList>
    </citation>
    <scope>NUCLEOTIDE SEQUENCE [LARGE SCALE GENOMIC DNA]</scope>
    <source>
        <strain evidence="1 2">DSM 29761</strain>
    </source>
</reference>
<keyword evidence="2" id="KW-1185">Reference proteome</keyword>
<dbReference type="EMBL" id="CP137640">
    <property type="protein sequence ID" value="WVX82308.1"/>
    <property type="molecule type" value="Genomic_DNA"/>
</dbReference>
<accession>A0ABZ2CKN2</accession>
<protein>
    <submittedName>
        <fullName evidence="1">YtxH domain-containing protein</fullName>
    </submittedName>
</protein>
<dbReference type="Proteomes" id="UP001357223">
    <property type="component" value="Chromosome"/>
</dbReference>
<organism evidence="1 2">
    <name type="scientific">Niallia oryzisoli</name>
    <dbReference type="NCBI Taxonomy" id="1737571"/>
    <lineage>
        <taxon>Bacteria</taxon>
        <taxon>Bacillati</taxon>
        <taxon>Bacillota</taxon>
        <taxon>Bacilli</taxon>
        <taxon>Bacillales</taxon>
        <taxon>Bacillaceae</taxon>
        <taxon>Niallia</taxon>
    </lineage>
</organism>
<evidence type="ECO:0000313" key="1">
    <source>
        <dbReference type="EMBL" id="WVX82308.1"/>
    </source>
</evidence>
<proteinExistence type="predicted"/>